<keyword evidence="2" id="KW-1185">Reference proteome</keyword>
<organism evidence="1 2">
    <name type="scientific">Leifsonia tongyongensis</name>
    <dbReference type="NCBI Taxonomy" id="1268043"/>
    <lineage>
        <taxon>Bacteria</taxon>
        <taxon>Bacillati</taxon>
        <taxon>Actinomycetota</taxon>
        <taxon>Actinomycetes</taxon>
        <taxon>Micrococcales</taxon>
        <taxon>Microbacteriaceae</taxon>
        <taxon>Leifsonia</taxon>
    </lineage>
</organism>
<dbReference type="InterPro" id="IPR011990">
    <property type="entry name" value="TPR-like_helical_dom_sf"/>
</dbReference>
<dbReference type="Pfam" id="PF13374">
    <property type="entry name" value="TPR_10"/>
    <property type="match status" value="1"/>
</dbReference>
<dbReference type="InterPro" id="IPR053137">
    <property type="entry name" value="NLR-like"/>
</dbReference>
<gene>
    <name evidence="1" type="ORF">G3T36_07415</name>
</gene>
<dbReference type="RefSeq" id="WP_163288876.1">
    <property type="nucleotide sequence ID" value="NZ_JAAGWY010000001.1"/>
</dbReference>
<dbReference type="AlphaFoldDB" id="A0A6L9XXG0"/>
<evidence type="ECO:0000313" key="2">
    <source>
        <dbReference type="Proteomes" id="UP000474967"/>
    </source>
</evidence>
<proteinExistence type="predicted"/>
<dbReference type="EMBL" id="JAAGWY010000001">
    <property type="protein sequence ID" value="NEN05698.1"/>
    <property type="molecule type" value="Genomic_DNA"/>
</dbReference>
<dbReference type="Gene3D" id="1.25.40.10">
    <property type="entry name" value="Tetratricopeptide repeat domain"/>
    <property type="match status" value="2"/>
</dbReference>
<sequence length="825" mass="90619">MPANLNGAEFVGEGRRGIAAGLLELFDHMQREQRPVWVSLEAPTGWGKTRIAQEFYSALARTRQTQPAYWPATIVSEHAQVSERRKIVNPPAFVHVPMSRPDYVWWGIACGVQNGTPTESLIQDVSVLRKHMDHLENAWWYRAGFVEKLASPAFSALREEVLEEGKTAIAEFGFTKAAELVGGALPGFSAMSWLVRKGVQQGKAAHARSRSLKSADEIVYQPSEVDEVESFLAKIAPMVPAVLFVEDVHDADDLLLELLERLVRRDVPVMILTTGWPGFIDASRGLSRAMRIAGDRLIRVDEQTKTLPSPFPPDATLRALETDDLASILYSYHEQVSPATRDALLTTFRNPFELELVLETYGDAESGVLDIDPADVEKLSAKVADLYKKAWERLDQPDRERLTLATLGIPAVISGDATDSRSWDRVMLETALTQLAQGEPDGHVGESAVDRAWVRIITEVLSQFHDVAQMNVAASEFIKESQRLRVRDALIDEAKRLIADGDTPADRSAQASRLLLAYGTELDAHDFVDATRALVDVLADLTGETGTIARLGEGAHSRLDLGNKRDRDLLWSFAQAQLELRHPERAIGLLEELLKVERELFAPDASEVVGTRRSIASALASDGRPQAAVDLLEEVLADQLSTLTETDAEVLDTRAQLALALADADRPHEAIRLNEDLLVTQAKTFGDDSLELINTRQRLATALTESGRASEALLVWEQVATELSAKFGPDNPATLDARSSLAGAVEDASGAVDAVAQYSALLADERRVLGPDHRNVLITRENLARSTRASGDHAEAQALYSTLIEDETRILDSDDPLLRARANLP</sequence>
<dbReference type="Proteomes" id="UP000474967">
    <property type="component" value="Unassembled WGS sequence"/>
</dbReference>
<dbReference type="PANTHER" id="PTHR46082:SF6">
    <property type="entry name" value="AAA+ ATPASE DOMAIN-CONTAINING PROTEIN-RELATED"/>
    <property type="match status" value="1"/>
</dbReference>
<accession>A0A6L9XXG0</accession>
<name>A0A6L9XXG0_9MICO</name>
<evidence type="ECO:0000313" key="1">
    <source>
        <dbReference type="EMBL" id="NEN05698.1"/>
    </source>
</evidence>
<protein>
    <submittedName>
        <fullName evidence="1">Tetratricopeptide repeat protein</fullName>
    </submittedName>
</protein>
<comment type="caution">
    <text evidence="1">The sequence shown here is derived from an EMBL/GenBank/DDBJ whole genome shotgun (WGS) entry which is preliminary data.</text>
</comment>
<reference evidence="1 2" key="1">
    <citation type="journal article" date="2014" name="J. Microbiol.">
        <title>Diaminobutyricibacter tongyongensis gen. nov., sp. nov. and Homoserinibacter gongjuensis gen. nov., sp. nov. belong to the family Microbacteriaceae.</title>
        <authorList>
            <person name="Kim S.J."/>
            <person name="Ahn J.H."/>
            <person name="Weon H.Y."/>
            <person name="Hamada M."/>
            <person name="Suzuki K."/>
            <person name="Kwon S.W."/>
        </authorList>
    </citation>
    <scope>NUCLEOTIDE SEQUENCE [LARGE SCALE GENOMIC DNA]</scope>
    <source>
        <strain evidence="1 2">NBRC 108724</strain>
    </source>
</reference>
<dbReference type="SUPFAM" id="SSF48452">
    <property type="entry name" value="TPR-like"/>
    <property type="match status" value="2"/>
</dbReference>
<dbReference type="PANTHER" id="PTHR46082">
    <property type="entry name" value="ATP/GTP-BINDING PROTEIN-RELATED"/>
    <property type="match status" value="1"/>
</dbReference>